<protein>
    <recommendedName>
        <fullName evidence="4">Leucyl/phenylalanyl-tRNA--protein transferase</fullName>
        <ecNumber evidence="4">2.3.2.6</ecNumber>
    </recommendedName>
    <alternativeName>
        <fullName evidence="4">L/F-transferase</fullName>
    </alternativeName>
    <alternativeName>
        <fullName evidence="4">Leucyltransferase</fullName>
    </alternativeName>
    <alternativeName>
        <fullName evidence="4">Phenyalanyltransferase</fullName>
    </alternativeName>
</protein>
<gene>
    <name evidence="4" type="primary">aat</name>
    <name evidence="5" type="ORF">FM042_02185</name>
</gene>
<keyword evidence="6" id="KW-1185">Reference proteome</keyword>
<dbReference type="GO" id="GO:0030163">
    <property type="term" value="P:protein catabolic process"/>
    <property type="evidence" value="ECO:0007669"/>
    <property type="project" value="UniProtKB-UniRule"/>
</dbReference>
<dbReference type="Gene3D" id="3.30.70.3550">
    <property type="entry name" value="Leucyl/phenylalanyl-tRNA-protein transferase, N-terminal domain"/>
    <property type="match status" value="1"/>
</dbReference>
<comment type="subcellular location">
    <subcellularLocation>
        <location evidence="4">Cytoplasm</location>
    </subcellularLocation>
</comment>
<comment type="catalytic activity">
    <reaction evidence="4">
        <text>N-terminal L-arginyl-[protein] + L-leucyl-tRNA(Leu) = N-terminal L-leucyl-L-arginyl-[protein] + tRNA(Leu) + H(+)</text>
        <dbReference type="Rhea" id="RHEA:50416"/>
        <dbReference type="Rhea" id="RHEA-COMP:9613"/>
        <dbReference type="Rhea" id="RHEA-COMP:9622"/>
        <dbReference type="Rhea" id="RHEA-COMP:12672"/>
        <dbReference type="Rhea" id="RHEA-COMP:12673"/>
        <dbReference type="ChEBI" id="CHEBI:15378"/>
        <dbReference type="ChEBI" id="CHEBI:64719"/>
        <dbReference type="ChEBI" id="CHEBI:78442"/>
        <dbReference type="ChEBI" id="CHEBI:78494"/>
        <dbReference type="ChEBI" id="CHEBI:133044"/>
        <dbReference type="EC" id="2.3.2.6"/>
    </reaction>
</comment>
<dbReference type="RefSeq" id="WP_143235580.1">
    <property type="nucleotide sequence ID" value="NZ_VJWL01000001.1"/>
</dbReference>
<dbReference type="GO" id="GO:0008914">
    <property type="term" value="F:leucyl-tRNA--protein transferase activity"/>
    <property type="evidence" value="ECO:0007669"/>
    <property type="project" value="UniProtKB-UniRule"/>
</dbReference>
<comment type="caution">
    <text evidence="5">The sequence shown here is derived from an EMBL/GenBank/DDBJ whole genome shotgun (WGS) entry which is preliminary data.</text>
</comment>
<dbReference type="PANTHER" id="PTHR30098">
    <property type="entry name" value="LEUCYL/PHENYLALANYL-TRNA--PROTEIN TRANSFERASE"/>
    <property type="match status" value="1"/>
</dbReference>
<dbReference type="Proteomes" id="UP000320359">
    <property type="component" value="Unassembled WGS sequence"/>
</dbReference>
<dbReference type="AlphaFoldDB" id="A0A552X678"/>
<keyword evidence="3 4" id="KW-0012">Acyltransferase</keyword>
<dbReference type="GO" id="GO:0005737">
    <property type="term" value="C:cytoplasm"/>
    <property type="evidence" value="ECO:0007669"/>
    <property type="project" value="UniProtKB-SubCell"/>
</dbReference>
<evidence type="ECO:0000313" key="5">
    <source>
        <dbReference type="EMBL" id="TRW50516.1"/>
    </source>
</evidence>
<dbReference type="FunFam" id="3.40.630.70:FF:000001">
    <property type="entry name" value="Leucyl/phenylalanyl-tRNA--protein transferase"/>
    <property type="match status" value="1"/>
</dbReference>
<keyword evidence="2 4" id="KW-0808">Transferase</keyword>
<sequence length="244" mass="27382">MNLTGIPEVSKDPSAPFPAPSAAGDRHGGLIAWGGCLSTQRLVNAYRHGIFPWFSEGDPILWWNPMVRAVLFPDQIYCNRSLRKFIKKCDYRISLNQNFNEVIEQCAHAPRGPNNGTWITQEMCDAYKELHQHGSAHSVEVWHHDQLIGGLYGIQVGSVFAGESMFSIKPNASKIALLALAQDLIGHGLRLIDCQIMNDHLENLGAILVHRDDYLDYLQQDSVQIPAHIWQSRELNFLDVGNPC</sequence>
<dbReference type="NCBIfam" id="TIGR00667">
    <property type="entry name" value="aat"/>
    <property type="match status" value="1"/>
</dbReference>
<dbReference type="InterPro" id="IPR004616">
    <property type="entry name" value="Leu/Phe-tRNA_Trfase"/>
</dbReference>
<dbReference type="EMBL" id="VJWL01000001">
    <property type="protein sequence ID" value="TRW50516.1"/>
    <property type="molecule type" value="Genomic_DNA"/>
</dbReference>
<dbReference type="Pfam" id="PF03588">
    <property type="entry name" value="Leu_Phe_trans"/>
    <property type="match status" value="1"/>
</dbReference>
<dbReference type="EC" id="2.3.2.6" evidence="4"/>
<name>A0A552X678_9GAMM</name>
<organism evidence="5 6">
    <name type="scientific">Aliidiomarina halalkaliphila</name>
    <dbReference type="NCBI Taxonomy" id="2593535"/>
    <lineage>
        <taxon>Bacteria</taxon>
        <taxon>Pseudomonadati</taxon>
        <taxon>Pseudomonadota</taxon>
        <taxon>Gammaproteobacteria</taxon>
        <taxon>Alteromonadales</taxon>
        <taxon>Idiomarinaceae</taxon>
        <taxon>Aliidiomarina</taxon>
    </lineage>
</organism>
<comment type="catalytic activity">
    <reaction evidence="4">
        <text>L-phenylalanyl-tRNA(Phe) + an N-terminal L-alpha-aminoacyl-[protein] = an N-terminal L-phenylalanyl-L-alpha-aminoacyl-[protein] + tRNA(Phe)</text>
        <dbReference type="Rhea" id="RHEA:43632"/>
        <dbReference type="Rhea" id="RHEA-COMP:9668"/>
        <dbReference type="Rhea" id="RHEA-COMP:9699"/>
        <dbReference type="Rhea" id="RHEA-COMP:10636"/>
        <dbReference type="Rhea" id="RHEA-COMP:10637"/>
        <dbReference type="ChEBI" id="CHEBI:78442"/>
        <dbReference type="ChEBI" id="CHEBI:78531"/>
        <dbReference type="ChEBI" id="CHEBI:78597"/>
        <dbReference type="ChEBI" id="CHEBI:83561"/>
        <dbReference type="EC" id="2.3.2.6"/>
    </reaction>
</comment>
<dbReference type="Gene3D" id="3.40.630.70">
    <property type="entry name" value="Leucyl/phenylalanyl-tRNA-protein transferase, C-terminal domain"/>
    <property type="match status" value="1"/>
</dbReference>
<evidence type="ECO:0000256" key="3">
    <source>
        <dbReference type="ARBA" id="ARBA00023315"/>
    </source>
</evidence>
<dbReference type="OrthoDB" id="9790282at2"/>
<dbReference type="HAMAP" id="MF_00688">
    <property type="entry name" value="Leu_Phe_trans"/>
    <property type="match status" value="1"/>
</dbReference>
<dbReference type="PANTHER" id="PTHR30098:SF2">
    <property type="entry name" value="LEUCYL_PHENYLALANYL-TRNA--PROTEIN TRANSFERASE"/>
    <property type="match status" value="1"/>
</dbReference>
<dbReference type="InterPro" id="IPR016181">
    <property type="entry name" value="Acyl_CoA_acyltransferase"/>
</dbReference>
<dbReference type="SUPFAM" id="SSF55729">
    <property type="entry name" value="Acyl-CoA N-acyltransferases (Nat)"/>
    <property type="match status" value="1"/>
</dbReference>
<dbReference type="InterPro" id="IPR042203">
    <property type="entry name" value="Leu/Phe-tRNA_Trfase_C"/>
</dbReference>
<accession>A0A552X678</accession>
<reference evidence="5 6" key="1">
    <citation type="submission" date="2019-07" db="EMBL/GenBank/DDBJ databases">
        <authorList>
            <person name="Yang M."/>
            <person name="Zhao D."/>
            <person name="Xiang H."/>
        </authorList>
    </citation>
    <scope>NUCLEOTIDE SEQUENCE [LARGE SCALE GENOMIC DNA]</scope>
    <source>
        <strain evidence="5 6">IM1326</strain>
    </source>
</reference>
<dbReference type="InterPro" id="IPR042221">
    <property type="entry name" value="Leu/Phe-tRNA_Trfase_N"/>
</dbReference>
<comment type="similarity">
    <text evidence="4">Belongs to the L/F-transferase family.</text>
</comment>
<comment type="catalytic activity">
    <reaction evidence="4">
        <text>N-terminal L-lysyl-[protein] + L-leucyl-tRNA(Leu) = N-terminal L-leucyl-L-lysyl-[protein] + tRNA(Leu) + H(+)</text>
        <dbReference type="Rhea" id="RHEA:12340"/>
        <dbReference type="Rhea" id="RHEA-COMP:9613"/>
        <dbReference type="Rhea" id="RHEA-COMP:9622"/>
        <dbReference type="Rhea" id="RHEA-COMP:12670"/>
        <dbReference type="Rhea" id="RHEA-COMP:12671"/>
        <dbReference type="ChEBI" id="CHEBI:15378"/>
        <dbReference type="ChEBI" id="CHEBI:65249"/>
        <dbReference type="ChEBI" id="CHEBI:78442"/>
        <dbReference type="ChEBI" id="CHEBI:78494"/>
        <dbReference type="ChEBI" id="CHEBI:133043"/>
        <dbReference type="EC" id="2.3.2.6"/>
    </reaction>
</comment>
<evidence type="ECO:0000256" key="1">
    <source>
        <dbReference type="ARBA" id="ARBA00022490"/>
    </source>
</evidence>
<comment type="function">
    <text evidence="4">Functions in the N-end rule pathway of protein degradation where it conjugates Leu, Phe and, less efficiently, Met from aminoacyl-tRNAs to the N-termini of proteins containing an N-terminal arginine or lysine.</text>
</comment>
<proteinExistence type="inferred from homology"/>
<evidence type="ECO:0000256" key="4">
    <source>
        <dbReference type="HAMAP-Rule" id="MF_00688"/>
    </source>
</evidence>
<keyword evidence="1 4" id="KW-0963">Cytoplasm</keyword>
<evidence type="ECO:0000313" key="6">
    <source>
        <dbReference type="Proteomes" id="UP000320359"/>
    </source>
</evidence>
<evidence type="ECO:0000256" key="2">
    <source>
        <dbReference type="ARBA" id="ARBA00022679"/>
    </source>
</evidence>